<name>A0AB37UII5_9CYAN</name>
<reference evidence="1 2" key="1">
    <citation type="journal article" date="2019" name="Genome Biol. Evol.">
        <title>Day and night: Metabolic profiles and evolutionary relationships of six axenic non-marine cyanobacteria.</title>
        <authorList>
            <person name="Will S.E."/>
            <person name="Henke P."/>
            <person name="Boedeker C."/>
            <person name="Huang S."/>
            <person name="Brinkmann H."/>
            <person name="Rohde M."/>
            <person name="Jarek M."/>
            <person name="Friedl T."/>
            <person name="Seufert S."/>
            <person name="Schumacher M."/>
            <person name="Overmann J."/>
            <person name="Neumann-Schaal M."/>
            <person name="Petersen J."/>
        </authorList>
    </citation>
    <scope>NUCLEOTIDE SEQUENCE [LARGE SCALE GENOMIC DNA]</scope>
    <source>
        <strain evidence="1 2">SAG 39.79</strain>
    </source>
</reference>
<dbReference type="Proteomes" id="UP000282574">
    <property type="component" value="Unassembled WGS sequence"/>
</dbReference>
<gene>
    <name evidence="1" type="ORF">DSM107010_34700</name>
</gene>
<protein>
    <submittedName>
        <fullName evidence="1">Uncharacterized protein</fullName>
    </submittedName>
</protein>
<proteinExistence type="predicted"/>
<evidence type="ECO:0000313" key="1">
    <source>
        <dbReference type="EMBL" id="RUT11201.1"/>
    </source>
</evidence>
<keyword evidence="2" id="KW-1185">Reference proteome</keyword>
<sequence>MSLRLEREPLQYQQAHQLGADRLDSENLISAGQGERTQIYTKYLSGILEQILFLKRK</sequence>
<evidence type="ECO:0000313" key="2">
    <source>
        <dbReference type="Proteomes" id="UP000282574"/>
    </source>
</evidence>
<accession>A0AB37UII5</accession>
<dbReference type="AlphaFoldDB" id="A0AB37UII5"/>
<dbReference type="EMBL" id="RSCK01000029">
    <property type="protein sequence ID" value="RUT11201.1"/>
    <property type="molecule type" value="Genomic_DNA"/>
</dbReference>
<organism evidence="1 2">
    <name type="scientific">Chroococcidiopsis cubana SAG 39.79</name>
    <dbReference type="NCBI Taxonomy" id="388085"/>
    <lineage>
        <taxon>Bacteria</taxon>
        <taxon>Bacillati</taxon>
        <taxon>Cyanobacteriota</taxon>
        <taxon>Cyanophyceae</taxon>
        <taxon>Chroococcidiopsidales</taxon>
        <taxon>Chroococcidiopsidaceae</taxon>
        <taxon>Chroococcidiopsis</taxon>
    </lineage>
</organism>
<comment type="caution">
    <text evidence="1">The sequence shown here is derived from an EMBL/GenBank/DDBJ whole genome shotgun (WGS) entry which is preliminary data.</text>
</comment>